<keyword evidence="5 7" id="KW-0067">ATP-binding</keyword>
<dbReference type="PANTHER" id="PTHR43311">
    <property type="entry name" value="GLUTAMATE--TRNA LIGASE"/>
    <property type="match status" value="1"/>
</dbReference>
<name>A0ABS0F345_9BACL</name>
<accession>A0ABS0F345</accession>
<reference evidence="9 10" key="1">
    <citation type="submission" date="2020-11" db="EMBL/GenBank/DDBJ databases">
        <title>Genomic insight of Alicyclobacillus mali FL 18 reveals a new arsenic-resistant strain, with potential in environmental biotechnology.</title>
        <authorList>
            <person name="Fiorentino G."/>
            <person name="Gallo G."/>
            <person name="Aulitto M."/>
        </authorList>
    </citation>
    <scope>NUCLEOTIDE SEQUENCE [LARGE SCALE GENOMIC DNA]</scope>
    <source>
        <strain evidence="9 10">FL 18</strain>
    </source>
</reference>
<protein>
    <submittedName>
        <fullName evidence="9">tRNA glutamyl-Q(34) synthetase GluQRS</fullName>
        <ecNumber evidence="9">6.1.1.-</ecNumber>
    </submittedName>
</protein>
<keyword evidence="1 7" id="KW-0436">Ligase</keyword>
<keyword evidence="6 7" id="KW-0030">Aminoacyl-tRNA synthetase</keyword>
<keyword evidence="4" id="KW-0862">Zinc</keyword>
<evidence type="ECO:0000256" key="3">
    <source>
        <dbReference type="ARBA" id="ARBA00022741"/>
    </source>
</evidence>
<evidence type="ECO:0000256" key="7">
    <source>
        <dbReference type="RuleBase" id="RU363037"/>
    </source>
</evidence>
<keyword evidence="7" id="KW-0648">Protein biosynthesis</keyword>
<comment type="similarity">
    <text evidence="7">Belongs to the class-I aminoacyl-tRNA synthetase family.</text>
</comment>
<dbReference type="InterPro" id="IPR020058">
    <property type="entry name" value="Glu/Gln-tRNA-synth_Ib_cat-dom"/>
</dbReference>
<dbReference type="RefSeq" id="WP_195867502.1">
    <property type="nucleotide sequence ID" value="NZ_JADPKZ010000038.1"/>
</dbReference>
<keyword evidence="2" id="KW-0479">Metal-binding</keyword>
<evidence type="ECO:0000259" key="8">
    <source>
        <dbReference type="Pfam" id="PF00749"/>
    </source>
</evidence>
<dbReference type="SUPFAM" id="SSF52374">
    <property type="entry name" value="Nucleotidylyl transferase"/>
    <property type="match status" value="1"/>
</dbReference>
<proteinExistence type="inferred from homology"/>
<comment type="caution">
    <text evidence="9">The sequence shown here is derived from an EMBL/GenBank/DDBJ whole genome shotgun (WGS) entry which is preliminary data.</text>
</comment>
<evidence type="ECO:0000256" key="5">
    <source>
        <dbReference type="ARBA" id="ARBA00022840"/>
    </source>
</evidence>
<evidence type="ECO:0000313" key="9">
    <source>
        <dbReference type="EMBL" id="MBF8377711.1"/>
    </source>
</evidence>
<dbReference type="Proteomes" id="UP000642910">
    <property type="component" value="Unassembled WGS sequence"/>
</dbReference>
<dbReference type="Pfam" id="PF00749">
    <property type="entry name" value="tRNA-synt_1c"/>
    <property type="match status" value="1"/>
</dbReference>
<dbReference type="InterPro" id="IPR001412">
    <property type="entry name" value="aa-tRNA-synth_I_CS"/>
</dbReference>
<gene>
    <name evidence="9" type="primary">gluQRS</name>
    <name evidence="9" type="ORF">IW967_07500</name>
</gene>
<evidence type="ECO:0000256" key="4">
    <source>
        <dbReference type="ARBA" id="ARBA00022833"/>
    </source>
</evidence>
<evidence type="ECO:0000256" key="6">
    <source>
        <dbReference type="ARBA" id="ARBA00023146"/>
    </source>
</evidence>
<evidence type="ECO:0000256" key="1">
    <source>
        <dbReference type="ARBA" id="ARBA00022598"/>
    </source>
</evidence>
<organism evidence="9 10">
    <name type="scientific">Alicyclobacillus mali</name>
    <name type="common">ex Roth et al. 2021</name>
    <dbReference type="NCBI Taxonomy" id="1123961"/>
    <lineage>
        <taxon>Bacteria</taxon>
        <taxon>Bacillati</taxon>
        <taxon>Bacillota</taxon>
        <taxon>Bacilli</taxon>
        <taxon>Bacillales</taxon>
        <taxon>Alicyclobacillaceae</taxon>
        <taxon>Alicyclobacillus</taxon>
    </lineage>
</organism>
<dbReference type="EMBL" id="JADPKZ010000038">
    <property type="protein sequence ID" value="MBF8377711.1"/>
    <property type="molecule type" value="Genomic_DNA"/>
</dbReference>
<dbReference type="InterPro" id="IPR049940">
    <property type="entry name" value="GluQ/Sye"/>
</dbReference>
<dbReference type="NCBIfam" id="NF004315">
    <property type="entry name" value="PRK05710.1-4"/>
    <property type="match status" value="1"/>
</dbReference>
<keyword evidence="3 7" id="KW-0547">Nucleotide-binding</keyword>
<feature type="domain" description="Glutamyl/glutaminyl-tRNA synthetase class Ib catalytic" evidence="8">
    <location>
        <begin position="7"/>
        <end position="285"/>
    </location>
</feature>
<keyword evidence="10" id="KW-1185">Reference proteome</keyword>
<evidence type="ECO:0000313" key="10">
    <source>
        <dbReference type="Proteomes" id="UP000642910"/>
    </source>
</evidence>
<dbReference type="GO" id="GO:0016874">
    <property type="term" value="F:ligase activity"/>
    <property type="evidence" value="ECO:0007669"/>
    <property type="project" value="UniProtKB-KW"/>
</dbReference>
<dbReference type="EC" id="6.1.1.-" evidence="9"/>
<dbReference type="InterPro" id="IPR000924">
    <property type="entry name" value="Glu/Gln-tRNA-synth"/>
</dbReference>
<dbReference type="Gene3D" id="3.40.50.620">
    <property type="entry name" value="HUPs"/>
    <property type="match status" value="1"/>
</dbReference>
<evidence type="ECO:0000256" key="2">
    <source>
        <dbReference type="ARBA" id="ARBA00022723"/>
    </source>
</evidence>
<dbReference type="PROSITE" id="PS00178">
    <property type="entry name" value="AA_TRNA_LIGASE_I"/>
    <property type="match status" value="1"/>
</dbReference>
<dbReference type="PRINTS" id="PR00987">
    <property type="entry name" value="TRNASYNTHGLU"/>
</dbReference>
<dbReference type="PANTHER" id="PTHR43311:SF1">
    <property type="entry name" value="GLUTAMYL-Q TRNA(ASP) SYNTHETASE"/>
    <property type="match status" value="1"/>
</dbReference>
<dbReference type="InterPro" id="IPR014729">
    <property type="entry name" value="Rossmann-like_a/b/a_fold"/>
</dbReference>
<sequence length="327" mass="36885">MTPSYKGRFAPSPTGYLHVGNAWVAVLAWLDARRKSGAFILRVEDLDEARSRDAYRQAMIEDLRWLGIDWDEGPDVGGPAAPYEQRLRRGLYEQALARLQEARELYPCFCARSRLLSIASAPQGLFSDEPRYDRRCLRLSDAERVELAAVKQPSLRLHVPDEALVTVDDRLLGRTTARPAEGGDFVVRRADGVMAYHLAVVVDDHAMGVTDVIRGADLFPSAFRQVYLAARLGYAPPRYAHVPLVVDEEGRRLAKRYGDLSLRALRQAGVRSEQLVGFLLWLAGQLDRPEPVRLAEATHRFDLARLPRHPVVWRKAYTAWLQAHADL</sequence>